<protein>
    <submittedName>
        <fullName evidence="4">Response regulator</fullName>
    </submittedName>
</protein>
<dbReference type="PANTHER" id="PTHR44591:SF23">
    <property type="entry name" value="CHEY SUBFAMILY"/>
    <property type="match status" value="1"/>
</dbReference>
<organism evidence="4 5">
    <name type="scientific">Eiseniibacteriota bacterium</name>
    <dbReference type="NCBI Taxonomy" id="2212470"/>
    <lineage>
        <taxon>Bacteria</taxon>
        <taxon>Candidatus Eiseniibacteriota</taxon>
    </lineage>
</organism>
<feature type="modified residue" description="4-aspartylphosphate" evidence="2">
    <location>
        <position position="52"/>
    </location>
</feature>
<sequence>MRHVIVVEDDPLNALLFHKLLERRGGYRVTLTESPEEVLRLAREGADLVLLDVSLTDSFWEGRHVGGVDICRLLKSDPACAKIPAVLATAHAMRGDEERLLSESGADGYVAKPLVDHEAFLTLIRGLLRAEAA</sequence>
<dbReference type="InterPro" id="IPR050595">
    <property type="entry name" value="Bact_response_regulator"/>
</dbReference>
<proteinExistence type="predicted"/>
<dbReference type="Pfam" id="PF00072">
    <property type="entry name" value="Response_reg"/>
    <property type="match status" value="1"/>
</dbReference>
<dbReference type="AlphaFoldDB" id="A0A538TX99"/>
<feature type="domain" description="Response regulatory" evidence="3">
    <location>
        <begin position="3"/>
        <end position="127"/>
    </location>
</feature>
<name>A0A538TX99_UNCEI</name>
<reference evidence="4 5" key="1">
    <citation type="journal article" date="2019" name="Nat. Microbiol.">
        <title>Mediterranean grassland soil C-N compound turnover is dependent on rainfall and depth, and is mediated by genomically divergent microorganisms.</title>
        <authorList>
            <person name="Diamond S."/>
            <person name="Andeer P.F."/>
            <person name="Li Z."/>
            <person name="Crits-Christoph A."/>
            <person name="Burstein D."/>
            <person name="Anantharaman K."/>
            <person name="Lane K.R."/>
            <person name="Thomas B.C."/>
            <person name="Pan C."/>
            <person name="Northen T.R."/>
            <person name="Banfield J.F."/>
        </authorList>
    </citation>
    <scope>NUCLEOTIDE SEQUENCE [LARGE SCALE GENOMIC DNA]</scope>
    <source>
        <strain evidence="4">WS_8</strain>
    </source>
</reference>
<dbReference type="GO" id="GO:0000160">
    <property type="term" value="P:phosphorelay signal transduction system"/>
    <property type="evidence" value="ECO:0007669"/>
    <property type="project" value="InterPro"/>
</dbReference>
<dbReference type="InterPro" id="IPR001789">
    <property type="entry name" value="Sig_transdc_resp-reg_receiver"/>
</dbReference>
<dbReference type="Proteomes" id="UP000316609">
    <property type="component" value="Unassembled WGS sequence"/>
</dbReference>
<evidence type="ECO:0000256" key="1">
    <source>
        <dbReference type="ARBA" id="ARBA00022553"/>
    </source>
</evidence>
<accession>A0A538TX99</accession>
<evidence type="ECO:0000313" key="4">
    <source>
        <dbReference type="EMBL" id="TMQ68262.1"/>
    </source>
</evidence>
<dbReference type="SUPFAM" id="SSF52172">
    <property type="entry name" value="CheY-like"/>
    <property type="match status" value="1"/>
</dbReference>
<dbReference type="PROSITE" id="PS50110">
    <property type="entry name" value="RESPONSE_REGULATORY"/>
    <property type="match status" value="1"/>
</dbReference>
<dbReference type="Gene3D" id="3.40.50.2300">
    <property type="match status" value="1"/>
</dbReference>
<dbReference type="EMBL" id="VBOY01000013">
    <property type="protein sequence ID" value="TMQ68262.1"/>
    <property type="molecule type" value="Genomic_DNA"/>
</dbReference>
<keyword evidence="1 2" id="KW-0597">Phosphoprotein</keyword>
<comment type="caution">
    <text evidence="4">The sequence shown here is derived from an EMBL/GenBank/DDBJ whole genome shotgun (WGS) entry which is preliminary data.</text>
</comment>
<gene>
    <name evidence="4" type="ORF">E6K78_01920</name>
</gene>
<dbReference type="SMART" id="SM00448">
    <property type="entry name" value="REC"/>
    <property type="match status" value="1"/>
</dbReference>
<dbReference type="PANTHER" id="PTHR44591">
    <property type="entry name" value="STRESS RESPONSE REGULATOR PROTEIN 1"/>
    <property type="match status" value="1"/>
</dbReference>
<evidence type="ECO:0000313" key="5">
    <source>
        <dbReference type="Proteomes" id="UP000316609"/>
    </source>
</evidence>
<evidence type="ECO:0000259" key="3">
    <source>
        <dbReference type="PROSITE" id="PS50110"/>
    </source>
</evidence>
<dbReference type="InterPro" id="IPR011006">
    <property type="entry name" value="CheY-like_superfamily"/>
</dbReference>
<evidence type="ECO:0000256" key="2">
    <source>
        <dbReference type="PROSITE-ProRule" id="PRU00169"/>
    </source>
</evidence>